<feature type="transmembrane region" description="Helical" evidence="1">
    <location>
        <begin position="5"/>
        <end position="23"/>
    </location>
</feature>
<keyword evidence="1" id="KW-0472">Membrane</keyword>
<accession>A0A316DEE1</accession>
<dbReference type="OrthoDB" id="9786473at2"/>
<feature type="transmembrane region" description="Helical" evidence="1">
    <location>
        <begin position="56"/>
        <end position="77"/>
    </location>
</feature>
<sequence length="209" mass="23993">MRVRTLHAVLLGLYLAVFVWSVIRPRELLTWSLELGPIVVIVIVLIATYKRFPLTTLTYVWIWIGAVIVTVGGHYTYEHNPLFNWLRDHYGWARNNYDRFGHFIKGIVAALVAREVLVRKSPIRDDHPRWLAFLVLNLVLSVAAFYELLEMGSVKVGGDETQDFLGLQGDIWDAQWDMLLALLGAAVGLLVWSKVQDKQMLRLPISRQK</sequence>
<organism evidence="2 3">
    <name type="scientific">Tumebacillus permanentifrigoris</name>
    <dbReference type="NCBI Taxonomy" id="378543"/>
    <lineage>
        <taxon>Bacteria</taxon>
        <taxon>Bacillati</taxon>
        <taxon>Bacillota</taxon>
        <taxon>Bacilli</taxon>
        <taxon>Bacillales</taxon>
        <taxon>Alicyclobacillaceae</taxon>
        <taxon>Tumebacillus</taxon>
    </lineage>
</organism>
<feature type="transmembrane region" description="Helical" evidence="1">
    <location>
        <begin position="29"/>
        <end position="49"/>
    </location>
</feature>
<feature type="transmembrane region" description="Helical" evidence="1">
    <location>
        <begin position="174"/>
        <end position="192"/>
    </location>
</feature>
<dbReference type="RefSeq" id="WP_109686217.1">
    <property type="nucleotide sequence ID" value="NZ_QGGL01000002.1"/>
</dbReference>
<dbReference type="PIRSF" id="PIRSF020606">
    <property type="entry name" value="UCP020606"/>
    <property type="match status" value="1"/>
</dbReference>
<evidence type="ECO:0000313" key="3">
    <source>
        <dbReference type="Proteomes" id="UP000245634"/>
    </source>
</evidence>
<reference evidence="2 3" key="1">
    <citation type="submission" date="2018-05" db="EMBL/GenBank/DDBJ databases">
        <title>Genomic Encyclopedia of Type Strains, Phase IV (KMG-IV): sequencing the most valuable type-strain genomes for metagenomic binning, comparative biology and taxonomic classification.</title>
        <authorList>
            <person name="Goeker M."/>
        </authorList>
    </citation>
    <scope>NUCLEOTIDE SEQUENCE [LARGE SCALE GENOMIC DNA]</scope>
    <source>
        <strain evidence="2 3">DSM 18773</strain>
    </source>
</reference>
<comment type="caution">
    <text evidence="2">The sequence shown here is derived from an EMBL/GenBank/DDBJ whole genome shotgun (WGS) entry which is preliminary data.</text>
</comment>
<dbReference type="AlphaFoldDB" id="A0A316DEE1"/>
<dbReference type="EMBL" id="QGGL01000002">
    <property type="protein sequence ID" value="PWK15912.1"/>
    <property type="molecule type" value="Genomic_DNA"/>
</dbReference>
<feature type="transmembrane region" description="Helical" evidence="1">
    <location>
        <begin position="100"/>
        <end position="118"/>
    </location>
</feature>
<evidence type="ECO:0000256" key="1">
    <source>
        <dbReference type="SAM" id="Phobius"/>
    </source>
</evidence>
<gene>
    <name evidence="2" type="ORF">C7459_102158</name>
</gene>
<dbReference type="Proteomes" id="UP000245634">
    <property type="component" value="Unassembled WGS sequence"/>
</dbReference>
<dbReference type="Pfam" id="PF09997">
    <property type="entry name" value="DUF2238"/>
    <property type="match status" value="1"/>
</dbReference>
<keyword evidence="1" id="KW-1133">Transmembrane helix</keyword>
<proteinExistence type="predicted"/>
<name>A0A316DEE1_9BACL</name>
<dbReference type="InterPro" id="IPR014509">
    <property type="entry name" value="YjdF-like"/>
</dbReference>
<keyword evidence="3" id="KW-1185">Reference proteome</keyword>
<protein>
    <submittedName>
        <fullName evidence="2">Putative membrane protein</fullName>
    </submittedName>
</protein>
<keyword evidence="1" id="KW-0812">Transmembrane</keyword>
<evidence type="ECO:0000313" key="2">
    <source>
        <dbReference type="EMBL" id="PWK15912.1"/>
    </source>
</evidence>
<feature type="transmembrane region" description="Helical" evidence="1">
    <location>
        <begin position="130"/>
        <end position="149"/>
    </location>
</feature>
<dbReference type="InterPro" id="IPR058534">
    <property type="entry name" value="YjdF"/>
</dbReference>